<dbReference type="PANTHER" id="PTHR22930">
    <property type="match status" value="1"/>
</dbReference>
<keyword evidence="6" id="KW-0378">Hydrolase</keyword>
<comment type="similarity">
    <text evidence="3">Belongs to the HARBI1 family.</text>
</comment>
<feature type="domain" description="DDE Tnp4" evidence="8">
    <location>
        <begin position="195"/>
        <end position="316"/>
    </location>
</feature>
<dbReference type="GO" id="GO:0004518">
    <property type="term" value="F:nuclease activity"/>
    <property type="evidence" value="ECO:0007669"/>
    <property type="project" value="UniProtKB-KW"/>
</dbReference>
<sequence length="371" mass="40197">MHQENPKLKTPKSTMAISITSQTLLLLLLLPSPPPPPPPSSPLLLSSALSLRPSRKRKRLPIPRPNPDPSKSTFLMSSSTFHYLLGLLEPLLDCRDPPGSPLPLSPHSRLAAGLLRLASGAPYDQISRLLGVPADAARFCARRLCRVLCTNFRFWLAFPASDPDLDSVSAGFLPSLPNCCGAIVCARFEVGGGRAIAAQVVADASSRILGVATGFRGDRDDSEVLQLSSLYKGRVSVPRYLVGGGSYPLLPWLMVPFVGPRVGSSEEDFNAVHRSMCEPALRTVASLRNWGVLSRPIEEDAKMAAAFVGACSILHNVLLMREDYSALSEVGIVEDRLLNDRESRCLPEAFSEEALAIRRELAVKAKEIRGS</sequence>
<evidence type="ECO:0000256" key="6">
    <source>
        <dbReference type="ARBA" id="ARBA00022801"/>
    </source>
</evidence>
<evidence type="ECO:0000259" key="8">
    <source>
        <dbReference type="Pfam" id="PF13359"/>
    </source>
</evidence>
<evidence type="ECO:0000256" key="5">
    <source>
        <dbReference type="ARBA" id="ARBA00022723"/>
    </source>
</evidence>
<dbReference type="Pfam" id="PF13359">
    <property type="entry name" value="DDE_Tnp_4"/>
    <property type="match status" value="1"/>
</dbReference>
<evidence type="ECO:0000256" key="3">
    <source>
        <dbReference type="ARBA" id="ARBA00006958"/>
    </source>
</evidence>
<evidence type="ECO:0000256" key="4">
    <source>
        <dbReference type="ARBA" id="ARBA00022722"/>
    </source>
</evidence>
<comment type="cofactor">
    <cofactor evidence="1">
        <name>a divalent metal cation</name>
        <dbReference type="ChEBI" id="CHEBI:60240"/>
    </cofactor>
</comment>
<reference evidence="9" key="2">
    <citation type="submission" date="2023-06" db="EMBL/GenBank/DDBJ databases">
        <authorList>
            <person name="Ma L."/>
            <person name="Liu K.-W."/>
            <person name="Li Z."/>
            <person name="Hsiao Y.-Y."/>
            <person name="Qi Y."/>
            <person name="Fu T."/>
            <person name="Tang G."/>
            <person name="Zhang D."/>
            <person name="Sun W.-H."/>
            <person name="Liu D.-K."/>
            <person name="Li Y."/>
            <person name="Chen G.-Z."/>
            <person name="Liu X.-D."/>
            <person name="Liao X.-Y."/>
            <person name="Jiang Y.-T."/>
            <person name="Yu X."/>
            <person name="Hao Y."/>
            <person name="Huang J."/>
            <person name="Zhao X.-W."/>
            <person name="Ke S."/>
            <person name="Chen Y.-Y."/>
            <person name="Wu W.-L."/>
            <person name="Hsu J.-L."/>
            <person name="Lin Y.-F."/>
            <person name="Huang M.-D."/>
            <person name="Li C.-Y."/>
            <person name="Huang L."/>
            <person name="Wang Z.-W."/>
            <person name="Zhao X."/>
            <person name="Zhong W.-Y."/>
            <person name="Peng D.-H."/>
            <person name="Ahmad S."/>
            <person name="Lan S."/>
            <person name="Zhang J.-S."/>
            <person name="Tsai W.-C."/>
            <person name="Van De Peer Y."/>
            <person name="Liu Z.-J."/>
        </authorList>
    </citation>
    <scope>NUCLEOTIDE SEQUENCE</scope>
    <source>
        <strain evidence="9">CP</strain>
        <tissue evidence="9">Leaves</tissue>
    </source>
</reference>
<evidence type="ECO:0000256" key="1">
    <source>
        <dbReference type="ARBA" id="ARBA00001968"/>
    </source>
</evidence>
<dbReference type="PANTHER" id="PTHR22930:SF190">
    <property type="entry name" value="OS06G0164500 PROTEIN"/>
    <property type="match status" value="1"/>
</dbReference>
<name>A0AAV9CUG1_ACOCL</name>
<dbReference type="InterPro" id="IPR027806">
    <property type="entry name" value="HARBI1_dom"/>
</dbReference>
<accession>A0AAV9CUG1</accession>
<evidence type="ECO:0000313" key="9">
    <source>
        <dbReference type="EMBL" id="KAK1292094.1"/>
    </source>
</evidence>
<dbReference type="GO" id="GO:0016787">
    <property type="term" value="F:hydrolase activity"/>
    <property type="evidence" value="ECO:0007669"/>
    <property type="project" value="UniProtKB-KW"/>
</dbReference>
<comment type="subcellular location">
    <subcellularLocation>
        <location evidence="2">Nucleus</location>
    </subcellularLocation>
</comment>
<evidence type="ECO:0000313" key="10">
    <source>
        <dbReference type="Proteomes" id="UP001180020"/>
    </source>
</evidence>
<keyword evidence="10" id="KW-1185">Reference proteome</keyword>
<evidence type="ECO:0000256" key="2">
    <source>
        <dbReference type="ARBA" id="ARBA00004123"/>
    </source>
</evidence>
<reference evidence="9" key="1">
    <citation type="journal article" date="2023" name="Nat. Commun.">
        <title>Diploid and tetraploid genomes of Acorus and the evolution of monocots.</title>
        <authorList>
            <person name="Ma L."/>
            <person name="Liu K.W."/>
            <person name="Li Z."/>
            <person name="Hsiao Y.Y."/>
            <person name="Qi Y."/>
            <person name="Fu T."/>
            <person name="Tang G.D."/>
            <person name="Zhang D."/>
            <person name="Sun W.H."/>
            <person name="Liu D.K."/>
            <person name="Li Y."/>
            <person name="Chen G.Z."/>
            <person name="Liu X.D."/>
            <person name="Liao X.Y."/>
            <person name="Jiang Y.T."/>
            <person name="Yu X."/>
            <person name="Hao Y."/>
            <person name="Huang J."/>
            <person name="Zhao X.W."/>
            <person name="Ke S."/>
            <person name="Chen Y.Y."/>
            <person name="Wu W.L."/>
            <person name="Hsu J.L."/>
            <person name="Lin Y.F."/>
            <person name="Huang M.D."/>
            <person name="Li C.Y."/>
            <person name="Huang L."/>
            <person name="Wang Z.W."/>
            <person name="Zhao X."/>
            <person name="Zhong W.Y."/>
            <person name="Peng D.H."/>
            <person name="Ahmad S."/>
            <person name="Lan S."/>
            <person name="Zhang J.S."/>
            <person name="Tsai W.C."/>
            <person name="Van de Peer Y."/>
            <person name="Liu Z.J."/>
        </authorList>
    </citation>
    <scope>NUCLEOTIDE SEQUENCE</scope>
    <source>
        <strain evidence="9">CP</strain>
    </source>
</reference>
<comment type="caution">
    <text evidence="9">The sequence shown here is derived from an EMBL/GenBank/DDBJ whole genome shotgun (WGS) entry which is preliminary data.</text>
</comment>
<keyword evidence="5" id="KW-0479">Metal-binding</keyword>
<gene>
    <name evidence="9" type="ORF">QJS10_CPB17g02369</name>
</gene>
<dbReference type="InterPro" id="IPR045249">
    <property type="entry name" value="HARBI1-like"/>
</dbReference>
<dbReference type="AlphaFoldDB" id="A0AAV9CUG1"/>
<dbReference type="GO" id="GO:0046872">
    <property type="term" value="F:metal ion binding"/>
    <property type="evidence" value="ECO:0007669"/>
    <property type="project" value="UniProtKB-KW"/>
</dbReference>
<keyword evidence="4" id="KW-0540">Nuclease</keyword>
<proteinExistence type="inferred from homology"/>
<dbReference type="EMBL" id="JAUJYO010000017">
    <property type="protein sequence ID" value="KAK1292094.1"/>
    <property type="molecule type" value="Genomic_DNA"/>
</dbReference>
<dbReference type="GO" id="GO:0005634">
    <property type="term" value="C:nucleus"/>
    <property type="evidence" value="ECO:0007669"/>
    <property type="project" value="UniProtKB-SubCell"/>
</dbReference>
<dbReference type="Proteomes" id="UP001180020">
    <property type="component" value="Unassembled WGS sequence"/>
</dbReference>
<organism evidence="9 10">
    <name type="scientific">Acorus calamus</name>
    <name type="common">Sweet flag</name>
    <dbReference type="NCBI Taxonomy" id="4465"/>
    <lineage>
        <taxon>Eukaryota</taxon>
        <taxon>Viridiplantae</taxon>
        <taxon>Streptophyta</taxon>
        <taxon>Embryophyta</taxon>
        <taxon>Tracheophyta</taxon>
        <taxon>Spermatophyta</taxon>
        <taxon>Magnoliopsida</taxon>
        <taxon>Liliopsida</taxon>
        <taxon>Acoraceae</taxon>
        <taxon>Acorus</taxon>
    </lineage>
</organism>
<protein>
    <recommendedName>
        <fullName evidence="8">DDE Tnp4 domain-containing protein</fullName>
    </recommendedName>
</protein>
<evidence type="ECO:0000256" key="7">
    <source>
        <dbReference type="ARBA" id="ARBA00023242"/>
    </source>
</evidence>
<keyword evidence="7" id="KW-0539">Nucleus</keyword>